<evidence type="ECO:0000313" key="3">
    <source>
        <dbReference type="Proteomes" id="UP000189177"/>
    </source>
</evidence>
<dbReference type="RefSeq" id="WP_029681305.1">
    <property type="nucleotide sequence ID" value="NZ_MUZR01000008.1"/>
</dbReference>
<dbReference type="EMBL" id="MUZR01000008">
    <property type="protein sequence ID" value="OOC10831.1"/>
    <property type="molecule type" value="Genomic_DNA"/>
</dbReference>
<feature type="domain" description="CRISPR-associated protein Cas6 C-terminal" evidence="1">
    <location>
        <begin position="189"/>
        <end position="313"/>
    </location>
</feature>
<dbReference type="InterPro" id="IPR019267">
    <property type="entry name" value="CRISPR-assoc_Cas6_C"/>
</dbReference>
<name>A0A1V3A0H3_9GAMM</name>
<dbReference type="Proteomes" id="UP000189177">
    <property type="component" value="Unassembled WGS sequence"/>
</dbReference>
<dbReference type="AlphaFoldDB" id="A0A1V3A0H3"/>
<evidence type="ECO:0000259" key="1">
    <source>
        <dbReference type="Pfam" id="PF10040"/>
    </source>
</evidence>
<comment type="caution">
    <text evidence="2">The sequence shown here is derived from an EMBL/GenBank/DDBJ whole genome shotgun (WGS) entry which is preliminary data.</text>
</comment>
<protein>
    <recommendedName>
        <fullName evidence="1">CRISPR-associated protein Cas6 C-terminal domain-containing protein</fullName>
    </recommendedName>
</protein>
<proteinExistence type="predicted"/>
<accession>A0A1V3A0H3</accession>
<keyword evidence="3" id="KW-1185">Reference proteome</keyword>
<dbReference type="OrthoDB" id="9787241at2"/>
<dbReference type="STRING" id="252474.B1A74_03100"/>
<dbReference type="Gene3D" id="3.30.70.1900">
    <property type="match status" value="1"/>
</dbReference>
<evidence type="ECO:0000313" key="2">
    <source>
        <dbReference type="EMBL" id="OOC10831.1"/>
    </source>
</evidence>
<dbReference type="Pfam" id="PF10040">
    <property type="entry name" value="CRISPR_Cas6"/>
    <property type="match status" value="1"/>
</dbReference>
<sequence length="324" mass="35406">MNALPLTLLRLHFFASIPVRLGEFPGAVWRGALGARLRELVCTTGLPECNGCPVVDQCPYPALFETRVPADPPSALLQHNGATTPPFVLRPDASGEDQDVTRTTLGLNLVSQDARACALMVRALERAGALGMGHNRVPLQLVSIEQADVRAGGEDGEPPWRVLNNDSIDQSLEPPSAMVVPPAPPAVDVRLVTPLRMRIRGRYVTPDAFDPVSFVRTVLRRATHLGASHCPDFEESELARIGRRASHLRLLSSDLAWRDLRRYSARQGRAVPMGGLLGTVRIAGEALNDVWPWLWQGQWWHAGKGTTMGLGQYHLMPLAGAPER</sequence>
<organism evidence="2 3">
    <name type="scientific">Thioalkalivibrio halophilus</name>
    <dbReference type="NCBI Taxonomy" id="252474"/>
    <lineage>
        <taxon>Bacteria</taxon>
        <taxon>Pseudomonadati</taxon>
        <taxon>Pseudomonadota</taxon>
        <taxon>Gammaproteobacteria</taxon>
        <taxon>Chromatiales</taxon>
        <taxon>Ectothiorhodospiraceae</taxon>
        <taxon>Thioalkalivibrio</taxon>
    </lineage>
</organism>
<gene>
    <name evidence="2" type="ORF">B1A74_03100</name>
</gene>
<reference evidence="2 3" key="1">
    <citation type="submission" date="2017-02" db="EMBL/GenBank/DDBJ databases">
        <title>Genomic diversity within the haloalkaliphilic genus Thioalkalivibrio.</title>
        <authorList>
            <person name="Ahn A.-C."/>
            <person name="Meier-Kolthoff J."/>
            <person name="Overmars L."/>
            <person name="Richter M."/>
            <person name="Woyke T."/>
            <person name="Sorokin D.Y."/>
            <person name="Muyzer G."/>
        </authorList>
    </citation>
    <scope>NUCLEOTIDE SEQUENCE [LARGE SCALE GENOMIC DNA]</scope>
    <source>
        <strain evidence="2 3">HL17</strain>
    </source>
</reference>